<gene>
    <name evidence="1" type="ORF">RF11_03313</name>
</gene>
<proteinExistence type="predicted"/>
<dbReference type="AlphaFoldDB" id="A0A0C2JG54"/>
<comment type="caution">
    <text evidence="1">The sequence shown here is derived from an EMBL/GenBank/DDBJ whole genome shotgun (WGS) entry which is preliminary data.</text>
</comment>
<accession>A0A0C2JG54</accession>
<dbReference type="EMBL" id="JWZT01002912">
    <property type="protein sequence ID" value="KII68178.1"/>
    <property type="molecule type" value="Genomic_DNA"/>
</dbReference>
<protein>
    <submittedName>
        <fullName evidence="1">Uncharacterized protein</fullName>
    </submittedName>
</protein>
<evidence type="ECO:0000313" key="1">
    <source>
        <dbReference type="EMBL" id="KII68178.1"/>
    </source>
</evidence>
<evidence type="ECO:0000313" key="2">
    <source>
        <dbReference type="Proteomes" id="UP000031668"/>
    </source>
</evidence>
<sequence>MKETYKPVYPCPNPKKKGCFCLDVYFIETKALDSFPKFKNMQEVIDYLLRLRSKALFLSKQPGVIKDCKFNSTDHHRGPTKISKKLKANEYTDYIFETRRILKENGICEVSCQNILGYSNNLIYRYLKFDHHDRNTSILVARPKYPKKTQIIPFEKLMSKECCKSNCNKLIEDNIQYFENLRAQAQMSRKNKRKCIEQLKDDLGQNFDICKQFIIDALAGLRKLVIQAKQQRLIRHHRYLKEIL</sequence>
<name>A0A0C2JG54_THEKT</name>
<dbReference type="OrthoDB" id="10068017at2759"/>
<keyword evidence="2" id="KW-1185">Reference proteome</keyword>
<reference evidence="1 2" key="1">
    <citation type="journal article" date="2014" name="Genome Biol. Evol.">
        <title>The genome of the myxosporean Thelohanellus kitauei shows adaptations to nutrient acquisition within its fish host.</title>
        <authorList>
            <person name="Yang Y."/>
            <person name="Xiong J."/>
            <person name="Zhou Z."/>
            <person name="Huo F."/>
            <person name="Miao W."/>
            <person name="Ran C."/>
            <person name="Liu Y."/>
            <person name="Zhang J."/>
            <person name="Feng J."/>
            <person name="Wang M."/>
            <person name="Wang M."/>
            <person name="Wang L."/>
            <person name="Yao B."/>
        </authorList>
    </citation>
    <scope>NUCLEOTIDE SEQUENCE [LARGE SCALE GENOMIC DNA]</scope>
    <source>
        <strain evidence="1">Wuqing</strain>
    </source>
</reference>
<organism evidence="1 2">
    <name type="scientific">Thelohanellus kitauei</name>
    <name type="common">Myxosporean</name>
    <dbReference type="NCBI Taxonomy" id="669202"/>
    <lineage>
        <taxon>Eukaryota</taxon>
        <taxon>Metazoa</taxon>
        <taxon>Cnidaria</taxon>
        <taxon>Myxozoa</taxon>
        <taxon>Myxosporea</taxon>
        <taxon>Bivalvulida</taxon>
        <taxon>Platysporina</taxon>
        <taxon>Myxobolidae</taxon>
        <taxon>Thelohanellus</taxon>
    </lineage>
</organism>
<dbReference type="Proteomes" id="UP000031668">
    <property type="component" value="Unassembled WGS sequence"/>
</dbReference>